<feature type="non-terminal residue" evidence="1">
    <location>
        <position position="49"/>
    </location>
</feature>
<dbReference type="EMBL" id="VLJN01000011">
    <property type="protein sequence ID" value="TWG86998.1"/>
    <property type="molecule type" value="Genomic_DNA"/>
</dbReference>
<gene>
    <name evidence="1" type="ORF">L602_001900000010</name>
</gene>
<dbReference type="Proteomes" id="UP000318141">
    <property type="component" value="Unassembled WGS sequence"/>
</dbReference>
<evidence type="ECO:0000313" key="2">
    <source>
        <dbReference type="Proteomes" id="UP000318141"/>
    </source>
</evidence>
<evidence type="ECO:0000313" key="1">
    <source>
        <dbReference type="EMBL" id="TWG86998.1"/>
    </source>
</evidence>
<comment type="caution">
    <text evidence="1">The sequence shown here is derived from an EMBL/GenBank/DDBJ whole genome shotgun (WGS) entry which is preliminary data.</text>
</comment>
<keyword evidence="2" id="KW-1185">Reference proteome</keyword>
<reference evidence="1 2" key="1">
    <citation type="submission" date="2019-07" db="EMBL/GenBank/DDBJ databases">
        <title>Genome sequencing of lignin-degrading bacterial isolates.</title>
        <authorList>
            <person name="Gladden J."/>
        </authorList>
    </citation>
    <scope>NUCLEOTIDE SEQUENCE [LARGE SCALE GENOMIC DNA]</scope>
    <source>
        <strain evidence="1 2">J11</strain>
    </source>
</reference>
<proteinExistence type="predicted"/>
<sequence>MVSGNGTAAAWRAMTGDAHWGKPLTGISARFAARKVAVEGVTRKFLRFF</sequence>
<accession>A0A562BNY8</accession>
<protein>
    <submittedName>
        <fullName evidence="1">Uncharacterized protein</fullName>
    </submittedName>
</protein>
<name>A0A562BNY8_9BURK</name>
<organism evidence="1 2">
    <name type="scientific">Cupriavidus gilardii J11</name>
    <dbReference type="NCBI Taxonomy" id="936133"/>
    <lineage>
        <taxon>Bacteria</taxon>
        <taxon>Pseudomonadati</taxon>
        <taxon>Pseudomonadota</taxon>
        <taxon>Betaproteobacteria</taxon>
        <taxon>Burkholderiales</taxon>
        <taxon>Burkholderiaceae</taxon>
        <taxon>Cupriavidus</taxon>
    </lineage>
</organism>
<dbReference type="AlphaFoldDB" id="A0A562BNY8"/>